<dbReference type="Proteomes" id="UP000467428">
    <property type="component" value="Chromosome"/>
</dbReference>
<protein>
    <recommendedName>
        <fullName evidence="2">DUF732 domain-containing protein</fullName>
    </recommendedName>
</protein>
<dbReference type="AlphaFoldDB" id="A0A7I7S589"/>
<dbReference type="InterPro" id="IPR007969">
    <property type="entry name" value="DUF732"/>
</dbReference>
<organism evidence="3 4">
    <name type="scientific">Mycolicibacterium arabiense</name>
    <dbReference type="NCBI Taxonomy" id="1286181"/>
    <lineage>
        <taxon>Bacteria</taxon>
        <taxon>Bacillati</taxon>
        <taxon>Actinomycetota</taxon>
        <taxon>Actinomycetes</taxon>
        <taxon>Mycobacteriales</taxon>
        <taxon>Mycobacteriaceae</taxon>
        <taxon>Mycolicibacterium</taxon>
    </lineage>
</organism>
<accession>A0A7I7S589</accession>
<evidence type="ECO:0000256" key="1">
    <source>
        <dbReference type="SAM" id="SignalP"/>
    </source>
</evidence>
<evidence type="ECO:0000313" key="3">
    <source>
        <dbReference type="EMBL" id="BBY51426.1"/>
    </source>
</evidence>
<name>A0A7I7S589_9MYCO</name>
<dbReference type="KEGG" id="marz:MARA_48940"/>
<geneLocation type="plasmid" evidence="4">
    <name>pjcm18538 dna</name>
</geneLocation>
<keyword evidence="4" id="KW-1185">Reference proteome</keyword>
<gene>
    <name evidence="3" type="ORF">MARA_48940</name>
</gene>
<feature type="chain" id="PRO_5029754032" description="DUF732 domain-containing protein" evidence="1">
    <location>
        <begin position="27"/>
        <end position="108"/>
    </location>
</feature>
<reference evidence="3 4" key="1">
    <citation type="journal article" date="2019" name="Emerg. Microbes Infect.">
        <title>Comprehensive subspecies identification of 175 nontuberculous mycobacteria species based on 7547 genomic profiles.</title>
        <authorList>
            <person name="Matsumoto Y."/>
            <person name="Kinjo T."/>
            <person name="Motooka D."/>
            <person name="Nabeya D."/>
            <person name="Jung N."/>
            <person name="Uechi K."/>
            <person name="Horii T."/>
            <person name="Iida T."/>
            <person name="Fujita J."/>
            <person name="Nakamura S."/>
        </authorList>
    </citation>
    <scope>NUCLEOTIDE SEQUENCE [LARGE SCALE GENOMIC DNA]</scope>
    <source>
        <strain evidence="3 4">JCM 18538</strain>
    </source>
</reference>
<feature type="signal peptide" evidence="1">
    <location>
        <begin position="1"/>
        <end position="26"/>
    </location>
</feature>
<evidence type="ECO:0000259" key="2">
    <source>
        <dbReference type="Pfam" id="PF05305"/>
    </source>
</evidence>
<feature type="domain" description="DUF732" evidence="2">
    <location>
        <begin position="34"/>
        <end position="103"/>
    </location>
</feature>
<keyword evidence="1" id="KW-0732">Signal</keyword>
<dbReference type="EMBL" id="AP022593">
    <property type="protein sequence ID" value="BBY51426.1"/>
    <property type="molecule type" value="Genomic_DNA"/>
</dbReference>
<evidence type="ECO:0000313" key="4">
    <source>
        <dbReference type="Proteomes" id="UP000467428"/>
    </source>
</evidence>
<proteinExistence type="predicted"/>
<dbReference type="RefSeq" id="WP_163922025.1">
    <property type="nucleotide sequence ID" value="NZ_AP022593.1"/>
</dbReference>
<dbReference type="Pfam" id="PF05305">
    <property type="entry name" value="DUF732"/>
    <property type="match status" value="1"/>
</dbReference>
<sequence>MRFGHVAAALLIAAGTAASLAAPASADPADAQVDKVFAKAVRDARLQIPSSEAIDLAQSTCNVLVNGGSVEAALRHIQTATEWKSVDDISTFGSLAVQGYCPQANPNR</sequence>